<sequence>MPPDADNVTLFMCVKYDPKSDTGCMVDRVSWREAPSAGLLSILRQDLTALGMGNAHPKAINVWRDSRFIGTLTMRWDTAIGSALWNAIVKTFSSVTAGELDKHHIRKMFLHALPQGIDTKNIPSTSTPIFTAYGTDAMPPPSPPKTAELQTTGISPSPILLSLPLQDASPFVSSSVPSRHPLVAAPAPTTLSAAPAERTNTNTSSNVPPTSRNPARTSIPSNPLTSTITYKPPASPAPTARSTPVSLGAHTITPRPASTSPLPPNVQSSPASLPAPVPIESIPDSTPTPAPQPISAAAAAPTNLARRISIEREGVDSRGVMDEDVRNEAELEVAREEGARKRKRDGEIVRRLVRLRTDTGASGSAPPTEKGGEPDILAALDALESHVNSMNARLHIEEAARHAAERQLREDRRVLEDVRRECREPFVVPALLDAFVKLSRMGAGVGASMNGNGSGR</sequence>
<evidence type="ECO:0000256" key="1">
    <source>
        <dbReference type="SAM" id="MobiDB-lite"/>
    </source>
</evidence>
<dbReference type="OrthoDB" id="10533688at2759"/>
<evidence type="ECO:0000313" key="2">
    <source>
        <dbReference type="EMBL" id="TFY67668.1"/>
    </source>
</evidence>
<gene>
    <name evidence="2" type="ORF">EVG20_g3864</name>
</gene>
<feature type="compositionally biased region" description="Polar residues" evidence="1">
    <location>
        <begin position="256"/>
        <end position="271"/>
    </location>
</feature>
<reference evidence="2 3" key="1">
    <citation type="submission" date="2019-02" db="EMBL/GenBank/DDBJ databases">
        <title>Genome sequencing of the rare red list fungi Dentipellis fragilis.</title>
        <authorList>
            <person name="Buettner E."/>
            <person name="Kellner H."/>
        </authorList>
    </citation>
    <scope>NUCLEOTIDE SEQUENCE [LARGE SCALE GENOMIC DNA]</scope>
    <source>
        <strain evidence="2 3">DSM 105465</strain>
    </source>
</reference>
<keyword evidence="3" id="KW-1185">Reference proteome</keyword>
<feature type="region of interest" description="Disordered" evidence="1">
    <location>
        <begin position="190"/>
        <end position="295"/>
    </location>
</feature>
<feature type="compositionally biased region" description="Polar residues" evidence="1">
    <location>
        <begin position="215"/>
        <end position="229"/>
    </location>
</feature>
<dbReference type="EMBL" id="SEOQ01000184">
    <property type="protein sequence ID" value="TFY67668.1"/>
    <property type="molecule type" value="Genomic_DNA"/>
</dbReference>
<accession>A0A4Y9Z170</accession>
<organism evidence="2 3">
    <name type="scientific">Dentipellis fragilis</name>
    <dbReference type="NCBI Taxonomy" id="205917"/>
    <lineage>
        <taxon>Eukaryota</taxon>
        <taxon>Fungi</taxon>
        <taxon>Dikarya</taxon>
        <taxon>Basidiomycota</taxon>
        <taxon>Agaricomycotina</taxon>
        <taxon>Agaricomycetes</taxon>
        <taxon>Russulales</taxon>
        <taxon>Hericiaceae</taxon>
        <taxon>Dentipellis</taxon>
    </lineage>
</organism>
<feature type="compositionally biased region" description="Low complexity" evidence="1">
    <location>
        <begin position="190"/>
        <end position="214"/>
    </location>
</feature>
<dbReference type="STRING" id="205917.A0A4Y9Z170"/>
<comment type="caution">
    <text evidence="2">The sequence shown here is derived from an EMBL/GenBank/DDBJ whole genome shotgun (WGS) entry which is preliminary data.</text>
</comment>
<proteinExistence type="predicted"/>
<name>A0A4Y9Z170_9AGAM</name>
<protein>
    <submittedName>
        <fullName evidence="2">Uncharacterized protein</fullName>
    </submittedName>
</protein>
<evidence type="ECO:0000313" key="3">
    <source>
        <dbReference type="Proteomes" id="UP000298327"/>
    </source>
</evidence>
<dbReference type="AlphaFoldDB" id="A0A4Y9Z170"/>
<dbReference type="Proteomes" id="UP000298327">
    <property type="component" value="Unassembled WGS sequence"/>
</dbReference>